<feature type="domain" description="Tyr recombinase" evidence="3">
    <location>
        <begin position="103"/>
        <end position="320"/>
    </location>
</feature>
<dbReference type="AlphaFoldDB" id="A0A5J4S2T0"/>
<dbReference type="Pfam" id="PF00589">
    <property type="entry name" value="Phage_integrase"/>
    <property type="match status" value="1"/>
</dbReference>
<dbReference type="SUPFAM" id="SSF56349">
    <property type="entry name" value="DNA breaking-rejoining enzymes"/>
    <property type="match status" value="1"/>
</dbReference>
<accession>A0A5J4S2T0</accession>
<evidence type="ECO:0000313" key="5">
    <source>
        <dbReference type="EMBL" id="KAA6340384.1"/>
    </source>
</evidence>
<sequence>MTHIFTSALATEMSHYLVLLREAGRYIDQVKSSLKSLDCYLKEHNHKDKVLTDELVSAWVATKQVRSRTKAAKISHVKGFAKYLISLGFEASIPETPIVSSDYVPYVFSKEEFIRMVSAADNFGWGIIRPIRASKVFPVLLRILYGCGLRLGEGLSLRWKDIDLENGIIIIRKGKNMKQRLVPMSNSLSKLLISYKGKVQNENICNDNLFESNFSSGKPFKNNSFYEWFSKILKKANIYYSKHTRHERGLCPHCLRHTFVLHSFLKSESEGRKFEDTSAFLSAYLGHDSPKETDKYLNVSHTVYTDSHQRVNDYIGNLFPEIDFDED</sequence>
<keyword evidence="1" id="KW-0238">DNA-binding</keyword>
<organism evidence="5">
    <name type="scientific">termite gut metagenome</name>
    <dbReference type="NCBI Taxonomy" id="433724"/>
    <lineage>
        <taxon>unclassified sequences</taxon>
        <taxon>metagenomes</taxon>
        <taxon>organismal metagenomes</taxon>
    </lineage>
</organism>
<dbReference type="InterPro" id="IPR044068">
    <property type="entry name" value="CB"/>
</dbReference>
<reference evidence="5" key="1">
    <citation type="submission" date="2019-03" db="EMBL/GenBank/DDBJ databases">
        <title>Single cell metagenomics reveals metabolic interactions within the superorganism composed of flagellate Streblomastix strix and complex community of Bacteroidetes bacteria on its surface.</title>
        <authorList>
            <person name="Treitli S.C."/>
            <person name="Kolisko M."/>
            <person name="Husnik F."/>
            <person name="Keeling P."/>
            <person name="Hampl V."/>
        </authorList>
    </citation>
    <scope>NUCLEOTIDE SEQUENCE</scope>
    <source>
        <strain evidence="5">STM</strain>
    </source>
</reference>
<gene>
    <name evidence="5" type="ORF">EZS27_011759</name>
</gene>
<keyword evidence="2" id="KW-0233">DNA recombination</keyword>
<evidence type="ECO:0000256" key="1">
    <source>
        <dbReference type="ARBA" id="ARBA00023125"/>
    </source>
</evidence>
<dbReference type="PANTHER" id="PTHR30349:SF41">
    <property type="entry name" value="INTEGRASE_RECOMBINASE PROTEIN MJ0367-RELATED"/>
    <property type="match status" value="1"/>
</dbReference>
<proteinExistence type="predicted"/>
<feature type="domain" description="Core-binding (CB)" evidence="4">
    <location>
        <begin position="7"/>
        <end position="85"/>
    </location>
</feature>
<dbReference type="InterPro" id="IPR002104">
    <property type="entry name" value="Integrase_catalytic"/>
</dbReference>
<dbReference type="PROSITE" id="PS51900">
    <property type="entry name" value="CB"/>
    <property type="match status" value="1"/>
</dbReference>
<dbReference type="GO" id="GO:0015074">
    <property type="term" value="P:DNA integration"/>
    <property type="evidence" value="ECO:0007669"/>
    <property type="project" value="InterPro"/>
</dbReference>
<name>A0A5J4S2T0_9ZZZZ</name>
<dbReference type="InterPro" id="IPR050090">
    <property type="entry name" value="Tyrosine_recombinase_XerCD"/>
</dbReference>
<dbReference type="InterPro" id="IPR013762">
    <property type="entry name" value="Integrase-like_cat_sf"/>
</dbReference>
<protein>
    <submittedName>
        <fullName evidence="5">Tyrosine recombinase XerD</fullName>
    </submittedName>
</protein>
<dbReference type="GO" id="GO:0006310">
    <property type="term" value="P:DNA recombination"/>
    <property type="evidence" value="ECO:0007669"/>
    <property type="project" value="UniProtKB-KW"/>
</dbReference>
<evidence type="ECO:0000259" key="3">
    <source>
        <dbReference type="PROSITE" id="PS51898"/>
    </source>
</evidence>
<dbReference type="PROSITE" id="PS51898">
    <property type="entry name" value="TYR_RECOMBINASE"/>
    <property type="match status" value="1"/>
</dbReference>
<dbReference type="GO" id="GO:0003677">
    <property type="term" value="F:DNA binding"/>
    <property type="evidence" value="ECO:0007669"/>
    <property type="project" value="UniProtKB-KW"/>
</dbReference>
<dbReference type="EMBL" id="SNRY01000464">
    <property type="protein sequence ID" value="KAA6340384.1"/>
    <property type="molecule type" value="Genomic_DNA"/>
</dbReference>
<evidence type="ECO:0000259" key="4">
    <source>
        <dbReference type="PROSITE" id="PS51900"/>
    </source>
</evidence>
<dbReference type="InterPro" id="IPR011010">
    <property type="entry name" value="DNA_brk_join_enz"/>
</dbReference>
<dbReference type="PANTHER" id="PTHR30349">
    <property type="entry name" value="PHAGE INTEGRASE-RELATED"/>
    <property type="match status" value="1"/>
</dbReference>
<evidence type="ECO:0000256" key="2">
    <source>
        <dbReference type="ARBA" id="ARBA00023172"/>
    </source>
</evidence>
<comment type="caution">
    <text evidence="5">The sequence shown here is derived from an EMBL/GenBank/DDBJ whole genome shotgun (WGS) entry which is preliminary data.</text>
</comment>
<dbReference type="Gene3D" id="1.10.443.10">
    <property type="entry name" value="Intergrase catalytic core"/>
    <property type="match status" value="1"/>
</dbReference>